<dbReference type="AlphaFoldDB" id="A0A9W6R2S1"/>
<dbReference type="InterPro" id="IPR004360">
    <property type="entry name" value="Glyas_Fos-R_dOase_dom"/>
</dbReference>
<dbReference type="Gene3D" id="3.10.180.10">
    <property type="entry name" value="2,3-Dihydroxybiphenyl 1,2-Dioxygenase, domain 1"/>
    <property type="match status" value="2"/>
</dbReference>
<evidence type="ECO:0000259" key="1">
    <source>
        <dbReference type="PROSITE" id="PS51819"/>
    </source>
</evidence>
<dbReference type="Pfam" id="PF00903">
    <property type="entry name" value="Glyoxalase"/>
    <property type="match status" value="1"/>
</dbReference>
<dbReference type="Pfam" id="PF18029">
    <property type="entry name" value="Glyoxalase_6"/>
    <property type="match status" value="1"/>
</dbReference>
<dbReference type="PANTHER" id="PTHR33993:SF14">
    <property type="entry name" value="GB|AAF24581.1"/>
    <property type="match status" value="1"/>
</dbReference>
<dbReference type="Proteomes" id="UP001165136">
    <property type="component" value="Unassembled WGS sequence"/>
</dbReference>
<evidence type="ECO:0000313" key="2">
    <source>
        <dbReference type="EMBL" id="GLY68456.1"/>
    </source>
</evidence>
<keyword evidence="3" id="KW-1185">Reference proteome</keyword>
<protein>
    <submittedName>
        <fullName evidence="2">Glyoxalase</fullName>
    </submittedName>
</protein>
<feature type="domain" description="VOC" evidence="1">
    <location>
        <begin position="12"/>
        <end position="127"/>
    </location>
</feature>
<name>A0A9W6R2S1_9PSEU</name>
<reference evidence="2" key="1">
    <citation type="submission" date="2023-03" db="EMBL/GenBank/DDBJ databases">
        <title>Amycolatopsis taiwanensis NBRC 103393.</title>
        <authorList>
            <person name="Ichikawa N."/>
            <person name="Sato H."/>
            <person name="Tonouchi N."/>
        </authorList>
    </citation>
    <scope>NUCLEOTIDE SEQUENCE</scope>
    <source>
        <strain evidence="2">NBRC 103393</strain>
    </source>
</reference>
<gene>
    <name evidence="2" type="ORF">Atai01_50750</name>
</gene>
<proteinExistence type="predicted"/>
<dbReference type="InterPro" id="IPR029068">
    <property type="entry name" value="Glyas_Bleomycin-R_OHBP_Dase"/>
</dbReference>
<accession>A0A9W6R2S1</accession>
<dbReference type="PROSITE" id="PS51819">
    <property type="entry name" value="VOC"/>
    <property type="match status" value="2"/>
</dbReference>
<dbReference type="CDD" id="cd07247">
    <property type="entry name" value="SgaA_N_like"/>
    <property type="match status" value="2"/>
</dbReference>
<evidence type="ECO:0000313" key="3">
    <source>
        <dbReference type="Proteomes" id="UP001165136"/>
    </source>
</evidence>
<dbReference type="InterPro" id="IPR037523">
    <property type="entry name" value="VOC_core"/>
</dbReference>
<dbReference type="EMBL" id="BSTI01000011">
    <property type="protein sequence ID" value="GLY68456.1"/>
    <property type="molecule type" value="Genomic_DNA"/>
</dbReference>
<dbReference type="SUPFAM" id="SSF54593">
    <property type="entry name" value="Glyoxalase/Bleomycin resistance protein/Dihydroxybiphenyl dioxygenase"/>
    <property type="match status" value="2"/>
</dbReference>
<sequence>MVFRDTPWPEGTPCWVDAMVPDVQRATAFYSALLGWRLDDQGSEFAHYQIAKVDGRNVAAISPKPSETAGMPAVWTTYLAVTDVDKMAAKITEAGGQLLMPPGDVGNKGRVAIAADPSGAVFGLWQAGEITGVRISDVPGALVWNECMTSDFEGGKAFYAEVFGYQVEDMSSAEFSYATLKLNDRPSCGLGALPAEVPSHWSVYFGVSDTDSAVAKIRELGGTLNGEPHDSPYGRMAEVADDQGVPFNIISVHGG</sequence>
<organism evidence="2 3">
    <name type="scientific">Amycolatopsis taiwanensis</name>
    <dbReference type="NCBI Taxonomy" id="342230"/>
    <lineage>
        <taxon>Bacteria</taxon>
        <taxon>Bacillati</taxon>
        <taxon>Actinomycetota</taxon>
        <taxon>Actinomycetes</taxon>
        <taxon>Pseudonocardiales</taxon>
        <taxon>Pseudonocardiaceae</taxon>
        <taxon>Amycolatopsis</taxon>
    </lineage>
</organism>
<dbReference type="InterPro" id="IPR052164">
    <property type="entry name" value="Anthracycline_SecMetBiosynth"/>
</dbReference>
<feature type="domain" description="VOC" evidence="1">
    <location>
        <begin position="141"/>
        <end position="252"/>
    </location>
</feature>
<dbReference type="InterPro" id="IPR041581">
    <property type="entry name" value="Glyoxalase_6"/>
</dbReference>
<dbReference type="RefSeq" id="WP_285488398.1">
    <property type="nucleotide sequence ID" value="NZ_BSTI01000011.1"/>
</dbReference>
<comment type="caution">
    <text evidence="2">The sequence shown here is derived from an EMBL/GenBank/DDBJ whole genome shotgun (WGS) entry which is preliminary data.</text>
</comment>
<dbReference type="PANTHER" id="PTHR33993">
    <property type="entry name" value="GLYOXALASE-RELATED"/>
    <property type="match status" value="1"/>
</dbReference>